<evidence type="ECO:0000313" key="3">
    <source>
        <dbReference type="EMBL" id="RAU20424.1"/>
    </source>
</evidence>
<keyword evidence="4" id="KW-1185">Reference proteome</keyword>
<feature type="compositionally biased region" description="Basic and acidic residues" evidence="1">
    <location>
        <begin position="38"/>
        <end position="49"/>
    </location>
</feature>
<organism evidence="3 4">
    <name type="scientific">Paramagnetospirillum kuznetsovii</name>
    <dbReference type="NCBI Taxonomy" id="2053833"/>
    <lineage>
        <taxon>Bacteria</taxon>
        <taxon>Pseudomonadati</taxon>
        <taxon>Pseudomonadota</taxon>
        <taxon>Alphaproteobacteria</taxon>
        <taxon>Rhodospirillales</taxon>
        <taxon>Magnetospirillaceae</taxon>
        <taxon>Paramagnetospirillum</taxon>
    </lineage>
</organism>
<keyword evidence="2" id="KW-0812">Transmembrane</keyword>
<dbReference type="AlphaFoldDB" id="A0A364NTM0"/>
<gene>
    <name evidence="3" type="ORF">CU669_18395</name>
</gene>
<feature type="compositionally biased region" description="Polar residues" evidence="1">
    <location>
        <begin position="54"/>
        <end position="64"/>
    </location>
</feature>
<feature type="transmembrane region" description="Helical" evidence="2">
    <location>
        <begin position="13"/>
        <end position="31"/>
    </location>
</feature>
<dbReference type="EMBL" id="PGTO01000023">
    <property type="protein sequence ID" value="RAU20424.1"/>
    <property type="molecule type" value="Genomic_DNA"/>
</dbReference>
<dbReference type="Proteomes" id="UP000251075">
    <property type="component" value="Unassembled WGS sequence"/>
</dbReference>
<proteinExistence type="predicted"/>
<feature type="region of interest" description="Disordered" evidence="1">
    <location>
        <begin position="38"/>
        <end position="70"/>
    </location>
</feature>
<dbReference type="RefSeq" id="WP_112147060.1">
    <property type="nucleotide sequence ID" value="NZ_PGTO01000023.1"/>
</dbReference>
<keyword evidence="2" id="KW-0472">Membrane</keyword>
<name>A0A364NTM0_9PROT</name>
<protein>
    <submittedName>
        <fullName evidence="3">Uncharacterized protein</fullName>
    </submittedName>
</protein>
<accession>A0A364NTM0</accession>
<evidence type="ECO:0000256" key="2">
    <source>
        <dbReference type="SAM" id="Phobius"/>
    </source>
</evidence>
<comment type="caution">
    <text evidence="3">The sequence shown here is derived from an EMBL/GenBank/DDBJ whole genome shotgun (WGS) entry which is preliminary data.</text>
</comment>
<evidence type="ECO:0000313" key="4">
    <source>
        <dbReference type="Proteomes" id="UP000251075"/>
    </source>
</evidence>
<keyword evidence="2" id="KW-1133">Transmembrane helix</keyword>
<evidence type="ECO:0000256" key="1">
    <source>
        <dbReference type="SAM" id="MobiDB-lite"/>
    </source>
</evidence>
<sequence>MSTGSGAGLGDKFGVFLLGMLDGMAAMSLIYEDPKRSRRYEDYRRDKNKPTFPPSTTIPLTTSKVGVAKR</sequence>
<reference evidence="3 4" key="1">
    <citation type="submission" date="2017-11" db="EMBL/GenBank/DDBJ databases">
        <title>Draft genome sequence of magnetotactic bacterium Magnetospirillum kuznetsovii LBB-42.</title>
        <authorList>
            <person name="Grouzdev D.S."/>
            <person name="Rysina M.S."/>
            <person name="Baslerov R.V."/>
            <person name="Koziaeva V."/>
        </authorList>
    </citation>
    <scope>NUCLEOTIDE SEQUENCE [LARGE SCALE GENOMIC DNA]</scope>
    <source>
        <strain evidence="3 4">LBB-42</strain>
    </source>
</reference>